<accession>A0A0F9VXY4</accession>
<dbReference type="AlphaFoldDB" id="A0A0F9VXY4"/>
<evidence type="ECO:0000313" key="1">
    <source>
        <dbReference type="EMBL" id="KKN78281.1"/>
    </source>
</evidence>
<dbReference type="EMBL" id="LAZR01000265">
    <property type="protein sequence ID" value="KKN78281.1"/>
    <property type="molecule type" value="Genomic_DNA"/>
</dbReference>
<organism evidence="1">
    <name type="scientific">marine sediment metagenome</name>
    <dbReference type="NCBI Taxonomy" id="412755"/>
    <lineage>
        <taxon>unclassified sequences</taxon>
        <taxon>metagenomes</taxon>
        <taxon>ecological metagenomes</taxon>
    </lineage>
</organism>
<reference evidence="1" key="1">
    <citation type="journal article" date="2015" name="Nature">
        <title>Complex archaea that bridge the gap between prokaryotes and eukaryotes.</title>
        <authorList>
            <person name="Spang A."/>
            <person name="Saw J.H."/>
            <person name="Jorgensen S.L."/>
            <person name="Zaremba-Niedzwiedzka K."/>
            <person name="Martijn J."/>
            <person name="Lind A.E."/>
            <person name="van Eijk R."/>
            <person name="Schleper C."/>
            <person name="Guy L."/>
            <person name="Ettema T.J."/>
        </authorList>
    </citation>
    <scope>NUCLEOTIDE SEQUENCE</scope>
</reference>
<gene>
    <name evidence="1" type="ORF">LCGC14_0351400</name>
</gene>
<name>A0A0F9VXY4_9ZZZZ</name>
<proteinExistence type="predicted"/>
<sequence>MKKVILIGLIVLMATSLMAQQKAEKHRGRYEVWNEGRVFLYSKGTGSGLVVQSRSNTDNWTFDNGDTLLSTVMKTTPAIGWQGSLTTDSDSAVCIIEILCATGFERNEEDVPDSQFIPTGWIGTNAGGHMYYSSFVDDATPDSVTATGWKNPISLPLPVSSLWRIRVRAITTSEKVGTLTLKQRRTSYIAN</sequence>
<protein>
    <submittedName>
        <fullName evidence="1">Uncharacterized protein</fullName>
    </submittedName>
</protein>
<comment type="caution">
    <text evidence="1">The sequence shown here is derived from an EMBL/GenBank/DDBJ whole genome shotgun (WGS) entry which is preliminary data.</text>
</comment>